<evidence type="ECO:0000256" key="9">
    <source>
        <dbReference type="SAM" id="MobiDB-lite"/>
    </source>
</evidence>
<evidence type="ECO:0000256" key="1">
    <source>
        <dbReference type="ARBA" id="ARBA00008080"/>
    </source>
</evidence>
<evidence type="ECO:0000256" key="4">
    <source>
        <dbReference type="ARBA" id="ARBA00022980"/>
    </source>
</evidence>
<dbReference type="InterPro" id="IPR019980">
    <property type="entry name" value="Ribosomal_uS13_bac-type"/>
</dbReference>
<organism evidence="10 11">
    <name type="scientific">Candidatus Taylorbacteria bacterium RIFCSPHIGHO2_01_FULL_46_22b</name>
    <dbReference type="NCBI Taxonomy" id="1802301"/>
    <lineage>
        <taxon>Bacteria</taxon>
        <taxon>Candidatus Tayloriibacteriota</taxon>
    </lineage>
</organism>
<dbReference type="GO" id="GO:0003735">
    <property type="term" value="F:structural constituent of ribosome"/>
    <property type="evidence" value="ECO:0007669"/>
    <property type="project" value="InterPro"/>
</dbReference>
<dbReference type="STRING" id="1802301.A2664_03480"/>
<evidence type="ECO:0000256" key="6">
    <source>
        <dbReference type="ARBA" id="ARBA00035166"/>
    </source>
</evidence>
<dbReference type="AlphaFoldDB" id="A0A1G2M1G6"/>
<dbReference type="GO" id="GO:0006412">
    <property type="term" value="P:translation"/>
    <property type="evidence" value="ECO:0007669"/>
    <property type="project" value="UniProtKB-UniRule"/>
</dbReference>
<comment type="similarity">
    <text evidence="1 7 8">Belongs to the universal ribosomal protein uS13 family.</text>
</comment>
<keyword evidence="2 7" id="KW-0699">rRNA-binding</keyword>
<reference evidence="10 11" key="1">
    <citation type="journal article" date="2016" name="Nat. Commun.">
        <title>Thousands of microbial genomes shed light on interconnected biogeochemical processes in an aquifer system.</title>
        <authorList>
            <person name="Anantharaman K."/>
            <person name="Brown C.T."/>
            <person name="Hug L.A."/>
            <person name="Sharon I."/>
            <person name="Castelle C.J."/>
            <person name="Probst A.J."/>
            <person name="Thomas B.C."/>
            <person name="Singh A."/>
            <person name="Wilkins M.J."/>
            <person name="Karaoz U."/>
            <person name="Brodie E.L."/>
            <person name="Williams K.H."/>
            <person name="Hubbard S.S."/>
            <person name="Banfield J.F."/>
        </authorList>
    </citation>
    <scope>NUCLEOTIDE SEQUENCE [LARGE SCALE GENOMIC DNA]</scope>
</reference>
<protein>
    <recommendedName>
        <fullName evidence="6 7">Small ribosomal subunit protein uS13</fullName>
    </recommendedName>
</protein>
<dbReference type="Proteomes" id="UP000178873">
    <property type="component" value="Unassembled WGS sequence"/>
</dbReference>
<dbReference type="SUPFAM" id="SSF46946">
    <property type="entry name" value="S13-like H2TH domain"/>
    <property type="match status" value="1"/>
</dbReference>
<dbReference type="PIRSF" id="PIRSF002134">
    <property type="entry name" value="Ribosomal_S13"/>
    <property type="match status" value="1"/>
</dbReference>
<dbReference type="HAMAP" id="MF_01315">
    <property type="entry name" value="Ribosomal_uS13"/>
    <property type="match status" value="1"/>
</dbReference>
<name>A0A1G2M1G6_9BACT</name>
<dbReference type="PROSITE" id="PS50159">
    <property type="entry name" value="RIBOSOMAL_S13_2"/>
    <property type="match status" value="1"/>
</dbReference>
<gene>
    <name evidence="7" type="primary">rpsM</name>
    <name evidence="10" type="ORF">A2664_03480</name>
</gene>
<evidence type="ECO:0000313" key="11">
    <source>
        <dbReference type="Proteomes" id="UP000178873"/>
    </source>
</evidence>
<dbReference type="InterPro" id="IPR010979">
    <property type="entry name" value="Ribosomal_uS13-like_H2TH"/>
</dbReference>
<proteinExistence type="inferred from homology"/>
<accession>A0A1G2M1G6</accession>
<feature type="region of interest" description="Disordered" evidence="9">
    <location>
        <begin position="84"/>
        <end position="126"/>
    </location>
</feature>
<comment type="caution">
    <text evidence="10">The sequence shown here is derived from an EMBL/GenBank/DDBJ whole genome shotgun (WGS) entry which is preliminary data.</text>
</comment>
<dbReference type="GO" id="GO:0015935">
    <property type="term" value="C:small ribosomal subunit"/>
    <property type="evidence" value="ECO:0007669"/>
    <property type="project" value="TreeGrafter"/>
</dbReference>
<dbReference type="PANTHER" id="PTHR10871">
    <property type="entry name" value="30S RIBOSOMAL PROTEIN S13/40S RIBOSOMAL PROTEIN S18"/>
    <property type="match status" value="1"/>
</dbReference>
<dbReference type="Gene3D" id="1.10.8.50">
    <property type="match status" value="1"/>
</dbReference>
<evidence type="ECO:0000313" key="10">
    <source>
        <dbReference type="EMBL" id="OHA17653.1"/>
    </source>
</evidence>
<keyword evidence="5 7" id="KW-0687">Ribonucleoprotein</keyword>
<evidence type="ECO:0000256" key="2">
    <source>
        <dbReference type="ARBA" id="ARBA00022730"/>
    </source>
</evidence>
<dbReference type="GO" id="GO:0019843">
    <property type="term" value="F:rRNA binding"/>
    <property type="evidence" value="ECO:0007669"/>
    <property type="project" value="UniProtKB-UniRule"/>
</dbReference>
<sequence>MRIAGITLPENKRMEIALTAIYGIGRSRAQYILYKAKIDNGKKAKELSPAEENELRKLIDAFKIEGDLKRIVAGNIKRLKDIKTYRGSRHARGLPSRGQRTKTNSRTRRGNVRKTMGTGRRKLDKK</sequence>
<dbReference type="PANTHER" id="PTHR10871:SF1">
    <property type="entry name" value="SMALL RIBOSOMAL SUBUNIT PROTEIN US13M"/>
    <property type="match status" value="1"/>
</dbReference>
<comment type="function">
    <text evidence="7">Located at the top of the head of the 30S subunit, it contacts several helices of the 16S rRNA. In the 70S ribosome it contacts the 23S rRNA (bridge B1a) and protein L5 of the 50S subunit (bridge B1b), connecting the 2 subunits; these bridges are implicated in subunit movement. Contacts the tRNAs in the A and P-sites.</text>
</comment>
<dbReference type="GO" id="GO:0005829">
    <property type="term" value="C:cytosol"/>
    <property type="evidence" value="ECO:0007669"/>
    <property type="project" value="TreeGrafter"/>
</dbReference>
<keyword evidence="4 7" id="KW-0689">Ribosomal protein</keyword>
<keyword evidence="7" id="KW-0820">tRNA-binding</keyword>
<dbReference type="InterPro" id="IPR027437">
    <property type="entry name" value="Rbsml_uS13_C"/>
</dbReference>
<evidence type="ECO:0000256" key="8">
    <source>
        <dbReference type="RuleBase" id="RU003830"/>
    </source>
</evidence>
<evidence type="ECO:0000256" key="3">
    <source>
        <dbReference type="ARBA" id="ARBA00022884"/>
    </source>
</evidence>
<dbReference type="InterPro" id="IPR001892">
    <property type="entry name" value="Ribosomal_uS13"/>
</dbReference>
<evidence type="ECO:0000256" key="7">
    <source>
        <dbReference type="HAMAP-Rule" id="MF_01315"/>
    </source>
</evidence>
<dbReference type="FunFam" id="1.10.8.50:FF:000001">
    <property type="entry name" value="30S ribosomal protein S13"/>
    <property type="match status" value="1"/>
</dbReference>
<feature type="compositionally biased region" description="Basic residues" evidence="9">
    <location>
        <begin position="99"/>
        <end position="112"/>
    </location>
</feature>
<evidence type="ECO:0000256" key="5">
    <source>
        <dbReference type="ARBA" id="ARBA00023274"/>
    </source>
</evidence>
<dbReference type="Gene3D" id="4.10.910.10">
    <property type="entry name" value="30s ribosomal protein s13, domain 2"/>
    <property type="match status" value="1"/>
</dbReference>
<dbReference type="EMBL" id="MHRF01000013">
    <property type="protein sequence ID" value="OHA17653.1"/>
    <property type="molecule type" value="Genomic_DNA"/>
</dbReference>
<keyword evidence="3 7" id="KW-0694">RNA-binding</keyword>
<comment type="subunit">
    <text evidence="7">Part of the 30S ribosomal subunit. Forms a loose heterodimer with protein S19. Forms two bridges to the 50S subunit in the 70S ribosome.</text>
</comment>
<dbReference type="GO" id="GO:0000049">
    <property type="term" value="F:tRNA binding"/>
    <property type="evidence" value="ECO:0007669"/>
    <property type="project" value="UniProtKB-UniRule"/>
</dbReference>
<dbReference type="Pfam" id="PF00416">
    <property type="entry name" value="Ribosomal_S13"/>
    <property type="match status" value="1"/>
</dbReference>
<dbReference type="NCBIfam" id="TIGR03631">
    <property type="entry name" value="uS13_bact"/>
    <property type="match status" value="1"/>
</dbReference>